<evidence type="ECO:0000256" key="3">
    <source>
        <dbReference type="ARBA" id="ARBA00022692"/>
    </source>
</evidence>
<evidence type="ECO:0000256" key="7">
    <source>
        <dbReference type="ARBA" id="ARBA00023136"/>
    </source>
</evidence>
<dbReference type="InterPro" id="IPR017871">
    <property type="entry name" value="ABC_transporter-like_CS"/>
</dbReference>
<evidence type="ECO:0000256" key="8">
    <source>
        <dbReference type="SAM" id="Phobius"/>
    </source>
</evidence>
<dbReference type="PROSITE" id="PS00211">
    <property type="entry name" value="ABC_TRANSPORTER_1"/>
    <property type="match status" value="1"/>
</dbReference>
<comment type="similarity">
    <text evidence="2">Belongs to the UPF0014 family.</text>
</comment>
<dbReference type="InterPro" id="IPR003439">
    <property type="entry name" value="ABC_transporter-like_ATP-bd"/>
</dbReference>
<name>A0A7S4IL57_9STRA</name>
<evidence type="ECO:0000256" key="6">
    <source>
        <dbReference type="ARBA" id="ARBA00022989"/>
    </source>
</evidence>
<keyword evidence="5" id="KW-0067">ATP-binding</keyword>
<dbReference type="GO" id="GO:0005886">
    <property type="term" value="C:plasma membrane"/>
    <property type="evidence" value="ECO:0007669"/>
    <property type="project" value="TreeGrafter"/>
</dbReference>
<dbReference type="InterPro" id="IPR003593">
    <property type="entry name" value="AAA+_ATPase"/>
</dbReference>
<dbReference type="PANTHER" id="PTHR30028:SF0">
    <property type="entry name" value="PROTEIN ALUMINUM SENSITIVE 3"/>
    <property type="match status" value="1"/>
</dbReference>
<dbReference type="GO" id="GO:0016887">
    <property type="term" value="F:ATP hydrolysis activity"/>
    <property type="evidence" value="ECO:0007669"/>
    <property type="project" value="InterPro"/>
</dbReference>
<dbReference type="SUPFAM" id="SSF52540">
    <property type="entry name" value="P-loop containing nucleoside triphosphate hydrolases"/>
    <property type="match status" value="1"/>
</dbReference>
<keyword evidence="4" id="KW-0547">Nucleotide-binding</keyword>
<evidence type="ECO:0000313" key="10">
    <source>
        <dbReference type="EMBL" id="CAE2232806.1"/>
    </source>
</evidence>
<gene>
    <name evidence="10" type="ORF">OAUR00152_LOCUS12612</name>
</gene>
<dbReference type="SMART" id="SM00382">
    <property type="entry name" value="AAA"/>
    <property type="match status" value="1"/>
</dbReference>
<reference evidence="10" key="1">
    <citation type="submission" date="2021-01" db="EMBL/GenBank/DDBJ databases">
        <authorList>
            <person name="Corre E."/>
            <person name="Pelletier E."/>
            <person name="Niang G."/>
            <person name="Scheremetjew M."/>
            <person name="Finn R."/>
            <person name="Kale V."/>
            <person name="Holt S."/>
            <person name="Cochrane G."/>
            <person name="Meng A."/>
            <person name="Brown T."/>
            <person name="Cohen L."/>
        </authorList>
    </citation>
    <scope>NUCLEOTIDE SEQUENCE</scope>
    <source>
        <strain evidence="10">Isolate 1302-5</strain>
    </source>
</reference>
<dbReference type="EMBL" id="HBKQ01018613">
    <property type="protein sequence ID" value="CAE2232806.1"/>
    <property type="molecule type" value="Transcribed_RNA"/>
</dbReference>
<dbReference type="Pfam" id="PF03649">
    <property type="entry name" value="UPF0014"/>
    <property type="match status" value="1"/>
</dbReference>
<feature type="transmembrane region" description="Helical" evidence="8">
    <location>
        <begin position="159"/>
        <end position="176"/>
    </location>
</feature>
<dbReference type="AlphaFoldDB" id="A0A7S4IL57"/>
<dbReference type="Pfam" id="PF00005">
    <property type="entry name" value="ABC_tran"/>
    <property type="match status" value="1"/>
</dbReference>
<dbReference type="Gene3D" id="3.40.50.300">
    <property type="entry name" value="P-loop containing nucleotide triphosphate hydrolases"/>
    <property type="match status" value="1"/>
</dbReference>
<dbReference type="PANTHER" id="PTHR30028">
    <property type="entry name" value="UPF0014 INNER MEMBRANE PROTEIN YBBM-RELATED"/>
    <property type="match status" value="1"/>
</dbReference>
<organism evidence="10">
    <name type="scientific">Odontella aurita</name>
    <dbReference type="NCBI Taxonomy" id="265563"/>
    <lineage>
        <taxon>Eukaryota</taxon>
        <taxon>Sar</taxon>
        <taxon>Stramenopiles</taxon>
        <taxon>Ochrophyta</taxon>
        <taxon>Bacillariophyta</taxon>
        <taxon>Mediophyceae</taxon>
        <taxon>Biddulphiophycidae</taxon>
        <taxon>Eupodiscales</taxon>
        <taxon>Odontellaceae</taxon>
        <taxon>Odontella</taxon>
    </lineage>
</organism>
<evidence type="ECO:0000256" key="2">
    <source>
        <dbReference type="ARBA" id="ARBA00005268"/>
    </source>
</evidence>
<feature type="transmembrane region" description="Helical" evidence="8">
    <location>
        <begin position="373"/>
        <end position="395"/>
    </location>
</feature>
<protein>
    <recommendedName>
        <fullName evidence="9">ABC transporter domain-containing protein</fullName>
    </recommendedName>
</protein>
<comment type="subcellular location">
    <subcellularLocation>
        <location evidence="1">Membrane</location>
        <topology evidence="1">Multi-pass membrane protein</topology>
    </subcellularLocation>
</comment>
<evidence type="ECO:0000259" key="9">
    <source>
        <dbReference type="PROSITE" id="PS50893"/>
    </source>
</evidence>
<feature type="transmembrane region" description="Helical" evidence="8">
    <location>
        <begin position="115"/>
        <end position="139"/>
    </location>
</feature>
<accession>A0A7S4IL57</accession>
<keyword evidence="3 8" id="KW-0812">Transmembrane</keyword>
<evidence type="ECO:0000256" key="1">
    <source>
        <dbReference type="ARBA" id="ARBA00004141"/>
    </source>
</evidence>
<evidence type="ECO:0000256" key="5">
    <source>
        <dbReference type="ARBA" id="ARBA00022840"/>
    </source>
</evidence>
<dbReference type="PROSITE" id="PS50893">
    <property type="entry name" value="ABC_TRANSPORTER_2"/>
    <property type="match status" value="1"/>
</dbReference>
<feature type="domain" description="ABC transporter" evidence="9">
    <location>
        <begin position="487"/>
        <end position="699"/>
    </location>
</feature>
<keyword evidence="7 8" id="KW-0472">Membrane</keyword>
<proteinExistence type="inferred from homology"/>
<feature type="transmembrane region" description="Helical" evidence="8">
    <location>
        <begin position="247"/>
        <end position="266"/>
    </location>
</feature>
<feature type="transmembrane region" description="Helical" evidence="8">
    <location>
        <begin position="278"/>
        <end position="300"/>
    </location>
</feature>
<keyword evidence="6 8" id="KW-1133">Transmembrane helix</keyword>
<dbReference type="GO" id="GO:0005524">
    <property type="term" value="F:ATP binding"/>
    <property type="evidence" value="ECO:0007669"/>
    <property type="project" value="UniProtKB-KW"/>
</dbReference>
<dbReference type="InterPro" id="IPR027417">
    <property type="entry name" value="P-loop_NTPase"/>
</dbReference>
<sequence>MIRRTGRTLHVTKSFLQFRAIIVAAYFILFRCIGGGAFPLQGFVNQSQCRDNDKRGTRRLFGRVCHHGVEFPANSPPESACSPSSNDCRLGSPFQGRYLEQTAIGYKSRSRTIVLLRRTVVCAVGLIAGVVAAGSTRAALAFAPDISPVTRLLSQSQRLAPLASAAFFLGLLSLPLRPLGLARPLLVAATRCITQLSLLGGLVLSSLFRYNSAQTVLPYISILALVAALESASRVRYETPRFKADALAALAFGCGTTLAIATLGILRPNPWYDAGTVIPLGGMLFGNAVSALALCANSLFGDLRESVDRVELLLARGATAGEASLPSTQGAVRTALTPTLNSLSVCGLVHIPGVMTGSILSGMKPGEAGRSQAIVMMLIASSAVGTVLAATSLLLRDVLDFGGHRVLTERIRLAEEESGKMKTASAFDRLKQLVPGSELLPSQRPNDSDYCIQDVGSGASKQLVRPIPAGPPLPGANNSATSESSKFPLEESLFVAKSLSIPRANISVSFELKKGEKLAVLGKSGVGKTQLLRRLALLEKDTTHSHGEIIMFNGNEAPGLKGVCTWRRHVSWVPQHRPTLFGTPQGLYEDVTRLRTQRAAKHKQHPVDVASSWGLDSSVFSRSWSSLSGGEAQRASLAIALSLQPDVMLLDEPTCACDAETTRSMEKTLDEFCSRGGRTIIVTHSREQAERFCTHILEL</sequence>
<feature type="transmembrane region" description="Helical" evidence="8">
    <location>
        <begin position="20"/>
        <end position="40"/>
    </location>
</feature>
<dbReference type="InterPro" id="IPR005226">
    <property type="entry name" value="UPF0014_fam"/>
</dbReference>
<evidence type="ECO:0000256" key="4">
    <source>
        <dbReference type="ARBA" id="ARBA00022741"/>
    </source>
</evidence>